<accession>A0A806KMV9</accession>
<dbReference type="InterPro" id="IPR012349">
    <property type="entry name" value="Split_barrel_FMN-bd"/>
</dbReference>
<evidence type="ECO:0000313" key="1">
    <source>
        <dbReference type="EMBL" id="AGS53391.1"/>
    </source>
</evidence>
<dbReference type="SUPFAM" id="SSF50475">
    <property type="entry name" value="FMN-binding split barrel"/>
    <property type="match status" value="1"/>
</dbReference>
<proteinExistence type="predicted"/>
<dbReference type="InterPro" id="IPR024747">
    <property type="entry name" value="Pyridox_Oxase-rel"/>
</dbReference>
<dbReference type="PANTHER" id="PTHR34071:SF2">
    <property type="entry name" value="FLAVIN-NUCLEOTIDE-BINDING PROTEIN"/>
    <property type="match status" value="1"/>
</dbReference>
<protein>
    <submittedName>
        <fullName evidence="1">Pyridoxamine-phosphate oxidase-related protein</fullName>
    </submittedName>
</protein>
<dbReference type="PANTHER" id="PTHR34071">
    <property type="entry name" value="5-NITROIMIDAZOLE ANTIBIOTICS RESISTANCE PROTEIN, NIMA-FAMILY-RELATED PROTEIN-RELATED"/>
    <property type="match status" value="1"/>
</dbReference>
<dbReference type="Pfam" id="PF12900">
    <property type="entry name" value="Pyridox_ox_2"/>
    <property type="match status" value="1"/>
</dbReference>
<organism evidence="1">
    <name type="scientific">uncultured bacterium contig00018</name>
    <dbReference type="NCBI Taxonomy" id="1181509"/>
    <lineage>
        <taxon>Bacteria</taxon>
        <taxon>environmental samples</taxon>
    </lineage>
</organism>
<name>A0A806KMV9_9BACT</name>
<dbReference type="EMBL" id="JQ844231">
    <property type="protein sequence ID" value="AGS53391.1"/>
    <property type="molecule type" value="Genomic_DNA"/>
</dbReference>
<sequence length="155" mass="17524">MFKAMRRKDRELSRDNAIEILKKGKYGIMALVGENGYPYGVPLHYALIDGDVYFHSAAEGGHKTECFAHNPKASFTVVETKNGIKARSAVIFGTIEILPDMRSTVLEKIIEKFVPSFVWKQVKKAIPSAVNNIIAYRLKTEHISAKFIDRPKKQK</sequence>
<dbReference type="Gene3D" id="2.30.110.10">
    <property type="entry name" value="Electron Transport, Fmn-binding Protein, Chain A"/>
    <property type="match status" value="1"/>
</dbReference>
<dbReference type="AlphaFoldDB" id="A0A806KMV9"/>
<reference evidence="1" key="1">
    <citation type="submission" date="2012-03" db="EMBL/GenBank/DDBJ databases">
        <title>Functional metagenomics reveals considerable lignocellulase gene clusters in the gut microbiome of a wood-feeding higher termite.</title>
        <authorList>
            <person name="Liu N."/>
        </authorList>
    </citation>
    <scope>NUCLEOTIDE SEQUENCE</scope>
</reference>